<dbReference type="Proteomes" id="UP000009885">
    <property type="component" value="Unassembled WGS sequence"/>
</dbReference>
<dbReference type="Pfam" id="PF01638">
    <property type="entry name" value="HxlR"/>
    <property type="match status" value="1"/>
</dbReference>
<dbReference type="GO" id="GO:0003677">
    <property type="term" value="F:DNA binding"/>
    <property type="evidence" value="ECO:0007669"/>
    <property type="project" value="UniProtKB-KW"/>
</dbReference>
<dbReference type="SUPFAM" id="SSF46785">
    <property type="entry name" value="Winged helix' DNA-binding domain"/>
    <property type="match status" value="1"/>
</dbReference>
<evidence type="ECO:0000256" key="1">
    <source>
        <dbReference type="ARBA" id="ARBA00023015"/>
    </source>
</evidence>
<evidence type="ECO:0000313" key="6">
    <source>
        <dbReference type="Proteomes" id="UP000009885"/>
    </source>
</evidence>
<dbReference type="PANTHER" id="PTHR33204">
    <property type="entry name" value="TRANSCRIPTIONAL REGULATOR, MARR FAMILY"/>
    <property type="match status" value="1"/>
</dbReference>
<comment type="caution">
    <text evidence="5">The sequence shown here is derived from an EMBL/GenBank/DDBJ whole genome shotgun (WGS) entry which is preliminary data.</text>
</comment>
<proteinExistence type="predicted"/>
<feature type="domain" description="HTH hxlR-type" evidence="4">
    <location>
        <begin position="5"/>
        <end position="79"/>
    </location>
</feature>
<accession>K9AS75</accession>
<keyword evidence="2" id="KW-0238">DNA-binding</keyword>
<gene>
    <name evidence="5" type="ORF">C273_11231</name>
</gene>
<dbReference type="PANTHER" id="PTHR33204:SF38">
    <property type="entry name" value="HTH-TYPE TRANSCRIPTIONAL ACTIVATOR HXLR"/>
    <property type="match status" value="1"/>
</dbReference>
<protein>
    <submittedName>
        <fullName evidence="5">HxlR family transcriptional regulator</fullName>
    </submittedName>
</protein>
<evidence type="ECO:0000259" key="4">
    <source>
        <dbReference type="PROSITE" id="PS51118"/>
    </source>
</evidence>
<dbReference type="InterPro" id="IPR002577">
    <property type="entry name" value="HTH_HxlR"/>
</dbReference>
<dbReference type="EMBL" id="AMSQ01000030">
    <property type="protein sequence ID" value="EKU45467.1"/>
    <property type="molecule type" value="Genomic_DNA"/>
</dbReference>
<evidence type="ECO:0000313" key="5">
    <source>
        <dbReference type="EMBL" id="EKU45467.1"/>
    </source>
</evidence>
<feature type="non-terminal residue" evidence="5">
    <location>
        <position position="79"/>
    </location>
</feature>
<keyword evidence="3" id="KW-0804">Transcription</keyword>
<evidence type="ECO:0000256" key="3">
    <source>
        <dbReference type="ARBA" id="ARBA00023163"/>
    </source>
</evidence>
<keyword evidence="1" id="KW-0805">Transcription regulation</keyword>
<dbReference type="PROSITE" id="PS51118">
    <property type="entry name" value="HTH_HXLR"/>
    <property type="match status" value="1"/>
</dbReference>
<organism evidence="5 6">
    <name type="scientific">Staphylococcus massiliensis S46</name>
    <dbReference type="NCBI Taxonomy" id="1229783"/>
    <lineage>
        <taxon>Bacteria</taxon>
        <taxon>Bacillati</taxon>
        <taxon>Bacillota</taxon>
        <taxon>Bacilli</taxon>
        <taxon>Bacillales</taxon>
        <taxon>Staphylococcaceae</taxon>
        <taxon>Staphylococcus</taxon>
    </lineage>
</organism>
<dbReference type="InterPro" id="IPR036390">
    <property type="entry name" value="WH_DNA-bd_sf"/>
</dbReference>
<keyword evidence="6" id="KW-1185">Reference proteome</keyword>
<dbReference type="OrthoDB" id="9791143at2"/>
<name>K9AS75_9STAP</name>
<sequence>MDEQSKYRIVTTLQAIGSKWKPYILFILLVKGTKRFGELRHLIPEITQGVLTQQLRDLERDGLITRVVYHEIPPKVEYS</sequence>
<evidence type="ECO:0000256" key="2">
    <source>
        <dbReference type="ARBA" id="ARBA00023125"/>
    </source>
</evidence>
<dbReference type="eggNOG" id="COG1733">
    <property type="taxonomic scope" value="Bacteria"/>
</dbReference>
<dbReference type="AlphaFoldDB" id="K9AS75"/>
<dbReference type="InterPro" id="IPR036388">
    <property type="entry name" value="WH-like_DNA-bd_sf"/>
</dbReference>
<dbReference type="RefSeq" id="WP_009385209.1">
    <property type="nucleotide sequence ID" value="NZ_AMSQ01000030.1"/>
</dbReference>
<dbReference type="STRING" id="1229783.C273_11231"/>
<reference evidence="5 6" key="1">
    <citation type="journal article" date="2013" name="Genome Announc.">
        <title>Genome Sequence of Staphylococcus massiliensis Strain S46, Isolated from the Surface of Healthy Human Skin.</title>
        <authorList>
            <person name="Srivastav R."/>
            <person name="Singh A."/>
            <person name="Jangir P.K."/>
            <person name="Kumari C."/>
            <person name="Muduli S."/>
            <person name="Sharma R."/>
        </authorList>
    </citation>
    <scope>NUCLEOTIDE SEQUENCE [LARGE SCALE GENOMIC DNA]</scope>
    <source>
        <strain evidence="5 6">S46</strain>
    </source>
</reference>
<dbReference type="Gene3D" id="1.10.10.10">
    <property type="entry name" value="Winged helix-like DNA-binding domain superfamily/Winged helix DNA-binding domain"/>
    <property type="match status" value="1"/>
</dbReference>